<feature type="transmembrane region" description="Helical" evidence="14">
    <location>
        <begin position="7"/>
        <end position="30"/>
    </location>
</feature>
<dbReference type="GO" id="GO:0000155">
    <property type="term" value="F:phosphorelay sensor kinase activity"/>
    <property type="evidence" value="ECO:0007669"/>
    <property type="project" value="InterPro"/>
</dbReference>
<dbReference type="SMART" id="SM00388">
    <property type="entry name" value="HisKA"/>
    <property type="match status" value="1"/>
</dbReference>
<dbReference type="InterPro" id="IPR003661">
    <property type="entry name" value="HisK_dim/P_dom"/>
</dbReference>
<dbReference type="Pfam" id="PF00512">
    <property type="entry name" value="HisKA"/>
    <property type="match status" value="1"/>
</dbReference>
<comment type="subcellular location">
    <subcellularLocation>
        <location evidence="2">Cell membrane</location>
        <topology evidence="2">Multi-pass membrane protein</topology>
    </subcellularLocation>
</comment>
<dbReference type="Gene3D" id="3.30.565.10">
    <property type="entry name" value="Histidine kinase-like ATPase, C-terminal domain"/>
    <property type="match status" value="1"/>
</dbReference>
<keyword evidence="12" id="KW-0902">Two-component regulatory system</keyword>
<dbReference type="Gene3D" id="6.10.340.10">
    <property type="match status" value="1"/>
</dbReference>
<accession>A0A3N0E4I0</accession>
<evidence type="ECO:0000256" key="5">
    <source>
        <dbReference type="ARBA" id="ARBA00022553"/>
    </source>
</evidence>
<dbReference type="SMART" id="SM00304">
    <property type="entry name" value="HAMP"/>
    <property type="match status" value="1"/>
</dbReference>
<dbReference type="RefSeq" id="WP_123217100.1">
    <property type="nucleotide sequence ID" value="NZ_RJTM01000109.1"/>
</dbReference>
<keyword evidence="8" id="KW-0547">Nucleotide-binding</keyword>
<evidence type="ECO:0000256" key="6">
    <source>
        <dbReference type="ARBA" id="ARBA00022679"/>
    </source>
</evidence>
<evidence type="ECO:0000256" key="2">
    <source>
        <dbReference type="ARBA" id="ARBA00004651"/>
    </source>
</evidence>
<dbReference type="EMBL" id="RJTM01000109">
    <property type="protein sequence ID" value="RNL82727.1"/>
    <property type="molecule type" value="Genomic_DNA"/>
</dbReference>
<evidence type="ECO:0000256" key="3">
    <source>
        <dbReference type="ARBA" id="ARBA00012438"/>
    </source>
</evidence>
<dbReference type="SMART" id="SM00387">
    <property type="entry name" value="HATPase_c"/>
    <property type="match status" value="1"/>
</dbReference>
<dbReference type="CDD" id="cd00082">
    <property type="entry name" value="HisKA"/>
    <property type="match status" value="1"/>
</dbReference>
<dbReference type="Pfam" id="PF02518">
    <property type="entry name" value="HATPase_c"/>
    <property type="match status" value="1"/>
</dbReference>
<keyword evidence="6" id="KW-0808">Transferase</keyword>
<dbReference type="SUPFAM" id="SSF55874">
    <property type="entry name" value="ATPase domain of HSP90 chaperone/DNA topoisomerase II/histidine kinase"/>
    <property type="match status" value="1"/>
</dbReference>
<feature type="transmembrane region" description="Helical" evidence="14">
    <location>
        <begin position="154"/>
        <end position="178"/>
    </location>
</feature>
<evidence type="ECO:0000256" key="8">
    <source>
        <dbReference type="ARBA" id="ARBA00022741"/>
    </source>
</evidence>
<organism evidence="17 18">
    <name type="scientific">Sinomicrobium pectinilyticum</name>
    <dbReference type="NCBI Taxonomy" id="1084421"/>
    <lineage>
        <taxon>Bacteria</taxon>
        <taxon>Pseudomonadati</taxon>
        <taxon>Bacteroidota</taxon>
        <taxon>Flavobacteriia</taxon>
        <taxon>Flavobacteriales</taxon>
        <taxon>Flavobacteriaceae</taxon>
        <taxon>Sinomicrobium</taxon>
    </lineage>
</organism>
<dbReference type="SUPFAM" id="SSF47384">
    <property type="entry name" value="Homodimeric domain of signal transducing histidine kinase"/>
    <property type="match status" value="1"/>
</dbReference>
<evidence type="ECO:0000313" key="17">
    <source>
        <dbReference type="EMBL" id="RNL82727.1"/>
    </source>
</evidence>
<evidence type="ECO:0000313" key="18">
    <source>
        <dbReference type="Proteomes" id="UP000267469"/>
    </source>
</evidence>
<gene>
    <name evidence="17" type="ORF">ED312_16360</name>
</gene>
<dbReference type="OrthoDB" id="594725at2"/>
<evidence type="ECO:0000259" key="15">
    <source>
        <dbReference type="PROSITE" id="PS50109"/>
    </source>
</evidence>
<dbReference type="Gene3D" id="1.10.287.130">
    <property type="match status" value="1"/>
</dbReference>
<evidence type="ECO:0000256" key="14">
    <source>
        <dbReference type="SAM" id="Phobius"/>
    </source>
</evidence>
<keyword evidence="9" id="KW-0418">Kinase</keyword>
<dbReference type="Pfam" id="PF00672">
    <property type="entry name" value="HAMP"/>
    <property type="match status" value="1"/>
</dbReference>
<keyword evidence="11 14" id="KW-1133">Transmembrane helix</keyword>
<dbReference type="PANTHER" id="PTHR45528:SF1">
    <property type="entry name" value="SENSOR HISTIDINE KINASE CPXA"/>
    <property type="match status" value="1"/>
</dbReference>
<feature type="domain" description="Histidine kinase" evidence="15">
    <location>
        <begin position="236"/>
        <end position="453"/>
    </location>
</feature>
<evidence type="ECO:0000256" key="9">
    <source>
        <dbReference type="ARBA" id="ARBA00022777"/>
    </source>
</evidence>
<dbReference type="InterPro" id="IPR005467">
    <property type="entry name" value="His_kinase_dom"/>
</dbReference>
<dbReference type="InterPro" id="IPR050398">
    <property type="entry name" value="HssS/ArlS-like"/>
</dbReference>
<comment type="catalytic activity">
    <reaction evidence="1">
        <text>ATP + protein L-histidine = ADP + protein N-phospho-L-histidine.</text>
        <dbReference type="EC" id="2.7.13.3"/>
    </reaction>
</comment>
<proteinExistence type="predicted"/>
<name>A0A3N0E4I0_SINP1</name>
<dbReference type="GO" id="GO:0005886">
    <property type="term" value="C:plasma membrane"/>
    <property type="evidence" value="ECO:0007669"/>
    <property type="project" value="UniProtKB-SubCell"/>
</dbReference>
<dbReference type="PROSITE" id="PS50885">
    <property type="entry name" value="HAMP"/>
    <property type="match status" value="1"/>
</dbReference>
<dbReference type="InterPro" id="IPR003660">
    <property type="entry name" value="HAMP_dom"/>
</dbReference>
<keyword evidence="5" id="KW-0597">Phosphoprotein</keyword>
<keyword evidence="10" id="KW-0067">ATP-binding</keyword>
<dbReference type="InterPro" id="IPR036890">
    <property type="entry name" value="HATPase_C_sf"/>
</dbReference>
<keyword evidence="18" id="KW-1185">Reference proteome</keyword>
<dbReference type="InterPro" id="IPR003594">
    <property type="entry name" value="HATPase_dom"/>
</dbReference>
<dbReference type="InterPro" id="IPR036097">
    <property type="entry name" value="HisK_dim/P_sf"/>
</dbReference>
<keyword evidence="13 14" id="KW-0472">Membrane</keyword>
<keyword evidence="7 14" id="KW-0812">Transmembrane</keyword>
<evidence type="ECO:0000256" key="11">
    <source>
        <dbReference type="ARBA" id="ARBA00022989"/>
    </source>
</evidence>
<dbReference type="AlphaFoldDB" id="A0A3N0E4I0"/>
<dbReference type="CDD" id="cd06225">
    <property type="entry name" value="HAMP"/>
    <property type="match status" value="1"/>
</dbReference>
<dbReference type="InterPro" id="IPR004358">
    <property type="entry name" value="Sig_transdc_His_kin-like_C"/>
</dbReference>
<keyword evidence="4" id="KW-1003">Cell membrane</keyword>
<evidence type="ECO:0000256" key="4">
    <source>
        <dbReference type="ARBA" id="ARBA00022475"/>
    </source>
</evidence>
<feature type="domain" description="HAMP" evidence="16">
    <location>
        <begin position="175"/>
        <end position="228"/>
    </location>
</feature>
<comment type="caution">
    <text evidence="17">The sequence shown here is derived from an EMBL/GenBank/DDBJ whole genome shotgun (WGS) entry which is preliminary data.</text>
</comment>
<evidence type="ECO:0000256" key="10">
    <source>
        <dbReference type="ARBA" id="ARBA00022840"/>
    </source>
</evidence>
<dbReference type="EC" id="2.7.13.3" evidence="3"/>
<evidence type="ECO:0000256" key="1">
    <source>
        <dbReference type="ARBA" id="ARBA00000085"/>
    </source>
</evidence>
<evidence type="ECO:0000256" key="7">
    <source>
        <dbReference type="ARBA" id="ARBA00022692"/>
    </source>
</evidence>
<sequence length="454" mass="52120">MNTRNKIILSLTVLTLGYILIFSGFIYFSIENYSYIDFYKRLEIRAITAAKIELEHQQDSDVLREIRQEFLEKLPNEKINIADISGVEPRAKARKLGVPLHFIEEVLRNGKGFYNRNNTYFSGIRYQTRGKDYLVIVSAQNYYSTHHNAYLKNLLIIALLISIIIIASFAYLFSKLIFRPVQNIIEKMREISTENMHLRLEVPNNNEELKSLTLTFNDMLNRLETSFETQKNFISNASHELNTPLTSIIGEADVTLAKERSTEEYRHALGNILEDAEKLSKKTEALLLLAQTGYNGKVQKFELMRIDQLIMDAEQTIHKIYPNCQIHIDFDLLPETSEKLNIKGNKQLLHLAVSNVLMNACKYSDNKDVKVALGVSNDHVIIIIKDQGIGIPEQEMQYIYDPFFRASNTGHYHGYGIGLPLARNVVEMHNGVLTVFSTENRGTTVEIKLPVHKF</sequence>
<dbReference type="PROSITE" id="PS50109">
    <property type="entry name" value="HIS_KIN"/>
    <property type="match status" value="1"/>
</dbReference>
<dbReference type="PRINTS" id="PR00344">
    <property type="entry name" value="BCTRLSENSOR"/>
</dbReference>
<dbReference type="GO" id="GO:0005524">
    <property type="term" value="F:ATP binding"/>
    <property type="evidence" value="ECO:0007669"/>
    <property type="project" value="UniProtKB-KW"/>
</dbReference>
<evidence type="ECO:0000256" key="13">
    <source>
        <dbReference type="ARBA" id="ARBA00023136"/>
    </source>
</evidence>
<dbReference type="PANTHER" id="PTHR45528">
    <property type="entry name" value="SENSOR HISTIDINE KINASE CPXA"/>
    <property type="match status" value="1"/>
</dbReference>
<dbReference type="Proteomes" id="UP000267469">
    <property type="component" value="Unassembled WGS sequence"/>
</dbReference>
<evidence type="ECO:0000259" key="16">
    <source>
        <dbReference type="PROSITE" id="PS50885"/>
    </source>
</evidence>
<dbReference type="SUPFAM" id="SSF158472">
    <property type="entry name" value="HAMP domain-like"/>
    <property type="match status" value="1"/>
</dbReference>
<evidence type="ECO:0000256" key="12">
    <source>
        <dbReference type="ARBA" id="ARBA00023012"/>
    </source>
</evidence>
<reference evidence="17 18" key="1">
    <citation type="submission" date="2018-10" db="EMBL/GenBank/DDBJ databases">
        <title>Sinomicrobium pectinilyticum sp. nov., a pectinase-producing bacterium isolated from alkaline and saline soil, and emended description of the genus Sinomicrobium.</title>
        <authorList>
            <person name="Cheng B."/>
            <person name="Li C."/>
            <person name="Lai Q."/>
            <person name="Du M."/>
            <person name="Shao Z."/>
            <person name="Xu P."/>
            <person name="Yang C."/>
        </authorList>
    </citation>
    <scope>NUCLEOTIDE SEQUENCE [LARGE SCALE GENOMIC DNA]</scope>
    <source>
        <strain evidence="17 18">5DNS001</strain>
    </source>
</reference>
<protein>
    <recommendedName>
        <fullName evidence="3">histidine kinase</fullName>
        <ecNumber evidence="3">2.7.13.3</ecNumber>
    </recommendedName>
</protein>